<protein>
    <recommendedName>
        <fullName evidence="4">Transporter</fullName>
    </recommendedName>
</protein>
<reference evidence="2 3" key="1">
    <citation type="journal article" date="2017" name="DNA Res.">
        <title>Complete genome sequence and expression profile of the commercial lytic enzyme producer Lysobacter enzymogenes M497-1.</title>
        <authorList>
            <person name="Takami H."/>
            <person name="Toyoda A."/>
            <person name="Uchiyama I."/>
            <person name="Itoh T."/>
            <person name="Takaki Y."/>
            <person name="Arai W."/>
            <person name="Nishi S."/>
            <person name="Kawai M."/>
            <person name="Shinya K."/>
            <person name="Ikeda H."/>
        </authorList>
    </citation>
    <scope>NUCLEOTIDE SEQUENCE [LARGE SCALE GENOMIC DNA]</scope>
    <source>
        <strain evidence="2 3">M497-1</strain>
    </source>
</reference>
<evidence type="ECO:0008006" key="4">
    <source>
        <dbReference type="Google" id="ProtNLM"/>
    </source>
</evidence>
<dbReference type="RefSeq" id="WP_096376422.1">
    <property type="nucleotide sequence ID" value="NZ_AP014940.1"/>
</dbReference>
<sequence>MLFRFCLFFLFAALLLHAGAARAGASLYVDDAATAERGHCQLESWLRLAAPARELTLAPACDVAGTELGLSHSDYAAPHAAAAQSLSAKRVLHAADGWAVAASLGATWSGGRYDGWNLNLPLTLGPDPNGPHLWHVNLGWNQPRRGRARATAGIGLEQALAADWTALAELYADPHGDLGSQLGLRRALGAAASLDLLLGDRERDPRGPWLTLGFNLALR</sequence>
<accession>A0AAU9AKS7</accession>
<name>A0AAU9AKS7_LYSEN</name>
<organism evidence="2 3">
    <name type="scientific">Lysobacter enzymogenes</name>
    <dbReference type="NCBI Taxonomy" id="69"/>
    <lineage>
        <taxon>Bacteria</taxon>
        <taxon>Pseudomonadati</taxon>
        <taxon>Pseudomonadota</taxon>
        <taxon>Gammaproteobacteria</taxon>
        <taxon>Lysobacterales</taxon>
        <taxon>Lysobacteraceae</taxon>
        <taxon>Lysobacter</taxon>
    </lineage>
</organism>
<feature type="chain" id="PRO_5043426128" description="Transporter" evidence="1">
    <location>
        <begin position="24"/>
        <end position="219"/>
    </location>
</feature>
<dbReference type="AlphaFoldDB" id="A0AAU9AKS7"/>
<evidence type="ECO:0000313" key="3">
    <source>
        <dbReference type="Proteomes" id="UP000218824"/>
    </source>
</evidence>
<proteinExistence type="predicted"/>
<gene>
    <name evidence="2" type="ORF">LEN_0379</name>
</gene>
<dbReference type="Proteomes" id="UP000218824">
    <property type="component" value="Chromosome"/>
</dbReference>
<evidence type="ECO:0000313" key="2">
    <source>
        <dbReference type="EMBL" id="BAV95866.1"/>
    </source>
</evidence>
<feature type="signal peptide" evidence="1">
    <location>
        <begin position="1"/>
        <end position="23"/>
    </location>
</feature>
<dbReference type="KEGG" id="lem:LEN_0379"/>
<keyword evidence="1" id="KW-0732">Signal</keyword>
<dbReference type="GeneID" id="83062294"/>
<dbReference type="EMBL" id="AP014940">
    <property type="protein sequence ID" value="BAV95866.1"/>
    <property type="molecule type" value="Genomic_DNA"/>
</dbReference>
<evidence type="ECO:0000256" key="1">
    <source>
        <dbReference type="SAM" id="SignalP"/>
    </source>
</evidence>